<dbReference type="InterPro" id="IPR036291">
    <property type="entry name" value="NAD(P)-bd_dom_sf"/>
</dbReference>
<proteinExistence type="predicted"/>
<evidence type="ECO:0000313" key="3">
    <source>
        <dbReference type="Proteomes" id="UP000585638"/>
    </source>
</evidence>
<dbReference type="Proteomes" id="UP000585638">
    <property type="component" value="Unassembled WGS sequence"/>
</dbReference>
<dbReference type="EMBL" id="JACHIR010000001">
    <property type="protein sequence ID" value="MBB5895002.1"/>
    <property type="molecule type" value="Genomic_DNA"/>
</dbReference>
<comment type="caution">
    <text evidence="2">The sequence shown here is derived from an EMBL/GenBank/DDBJ whole genome shotgun (WGS) entry which is preliminary data.</text>
</comment>
<organism evidence="2 3">
    <name type="scientific">Kutzneria kofuensis</name>
    <dbReference type="NCBI Taxonomy" id="103725"/>
    <lineage>
        <taxon>Bacteria</taxon>
        <taxon>Bacillati</taxon>
        <taxon>Actinomycetota</taxon>
        <taxon>Actinomycetes</taxon>
        <taxon>Pseudonocardiales</taxon>
        <taxon>Pseudonocardiaceae</taxon>
        <taxon>Kutzneria</taxon>
    </lineage>
</organism>
<sequence length="282" mass="29692">MKVFVTGGSGYVGGPTIRALVRHGHEVTALARSDNSVTAVEAAGATAVRGALTDTDVLREQASRADAVIHLGMAGERTAEVDLAAAQAMQDGLADRGTYVHTGGTWVFGDTDGVADETHPMAPPALTAWRLDNEKQVLAHGGRPVIVMPGLVYGNGGGLIEAFYVDPARRDGELAQIGDGSTHWALVHVDDLAELYVRALDAKPRSVYVGVDDQNPTIAEVSRALAHAVGVPVKRIDLAEATERMGPIAEAFALDQQLTSAKARRELGWAPRHTDAVAELAL</sequence>
<dbReference type="Pfam" id="PF01370">
    <property type="entry name" value="Epimerase"/>
    <property type="match status" value="1"/>
</dbReference>
<keyword evidence="3" id="KW-1185">Reference proteome</keyword>
<dbReference type="SUPFAM" id="SSF51735">
    <property type="entry name" value="NAD(P)-binding Rossmann-fold domains"/>
    <property type="match status" value="1"/>
</dbReference>
<dbReference type="PANTHER" id="PTHR48079">
    <property type="entry name" value="PROTEIN YEEZ"/>
    <property type="match status" value="1"/>
</dbReference>
<accession>A0A7W9KM54</accession>
<reference evidence="2 3" key="1">
    <citation type="submission" date="2020-08" db="EMBL/GenBank/DDBJ databases">
        <title>Sequencing the genomes of 1000 actinobacteria strains.</title>
        <authorList>
            <person name="Klenk H.-P."/>
        </authorList>
    </citation>
    <scope>NUCLEOTIDE SEQUENCE [LARGE SCALE GENOMIC DNA]</scope>
    <source>
        <strain evidence="2 3">DSM 43851</strain>
    </source>
</reference>
<dbReference type="GO" id="GO:0004029">
    <property type="term" value="F:aldehyde dehydrogenase (NAD+) activity"/>
    <property type="evidence" value="ECO:0007669"/>
    <property type="project" value="TreeGrafter"/>
</dbReference>
<gene>
    <name evidence="2" type="ORF">BJ998_006198</name>
</gene>
<dbReference type="AlphaFoldDB" id="A0A7W9KM54"/>
<dbReference type="GO" id="GO:0005737">
    <property type="term" value="C:cytoplasm"/>
    <property type="evidence" value="ECO:0007669"/>
    <property type="project" value="TreeGrafter"/>
</dbReference>
<evidence type="ECO:0000313" key="2">
    <source>
        <dbReference type="EMBL" id="MBB5895002.1"/>
    </source>
</evidence>
<dbReference type="Gene3D" id="3.40.50.720">
    <property type="entry name" value="NAD(P)-binding Rossmann-like Domain"/>
    <property type="match status" value="1"/>
</dbReference>
<dbReference type="PANTHER" id="PTHR48079:SF6">
    <property type="entry name" value="NAD(P)-BINDING DOMAIN-CONTAINING PROTEIN-RELATED"/>
    <property type="match status" value="1"/>
</dbReference>
<name>A0A7W9KM54_9PSEU</name>
<dbReference type="InterPro" id="IPR001509">
    <property type="entry name" value="Epimerase_deHydtase"/>
</dbReference>
<dbReference type="InterPro" id="IPR051783">
    <property type="entry name" value="NAD(P)-dependent_oxidoreduct"/>
</dbReference>
<evidence type="ECO:0000259" key="1">
    <source>
        <dbReference type="Pfam" id="PF01370"/>
    </source>
</evidence>
<protein>
    <submittedName>
        <fullName evidence="2">Nucleoside-diphosphate-sugar epimerase</fullName>
    </submittedName>
</protein>
<dbReference type="RefSeq" id="WP_184866842.1">
    <property type="nucleotide sequence ID" value="NZ_BAAAWY010000009.1"/>
</dbReference>
<feature type="domain" description="NAD-dependent epimerase/dehydratase" evidence="1">
    <location>
        <begin position="3"/>
        <end position="202"/>
    </location>
</feature>